<dbReference type="SMART" id="SM00257">
    <property type="entry name" value="LysM"/>
    <property type="match status" value="7"/>
</dbReference>
<dbReference type="PANTHER" id="PTHR33734:SF22">
    <property type="entry name" value="MEMBRANE-BOUND LYTIC MUREIN TRANSGLYCOSYLASE D"/>
    <property type="match status" value="1"/>
</dbReference>
<dbReference type="Gene3D" id="3.10.350.10">
    <property type="entry name" value="LysM domain"/>
    <property type="match status" value="7"/>
</dbReference>
<feature type="region of interest" description="Disordered" evidence="5">
    <location>
        <begin position="467"/>
        <end position="486"/>
    </location>
</feature>
<dbReference type="GO" id="GO:0008932">
    <property type="term" value="F:lytic endotransglycosylase activity"/>
    <property type="evidence" value="ECO:0007669"/>
    <property type="project" value="TreeGrafter"/>
</dbReference>
<feature type="region of interest" description="Disordered" evidence="5">
    <location>
        <begin position="387"/>
        <end position="415"/>
    </location>
</feature>
<dbReference type="AlphaFoldDB" id="A0A6A8H2Y4"/>
<dbReference type="GO" id="GO:0031640">
    <property type="term" value="P:killing of cells of another organism"/>
    <property type="evidence" value="ECO:0007669"/>
    <property type="project" value="UniProtKB-KW"/>
</dbReference>
<dbReference type="Pfam" id="PF01832">
    <property type="entry name" value="Glucosaminidase"/>
    <property type="match status" value="1"/>
</dbReference>
<dbReference type="Gene3D" id="4.10.80.30">
    <property type="entry name" value="DNA polymerase, domain 6"/>
    <property type="match status" value="1"/>
</dbReference>
<dbReference type="InterPro" id="IPR036779">
    <property type="entry name" value="LysM_dom_sf"/>
</dbReference>
<dbReference type="PROSITE" id="PS51782">
    <property type="entry name" value="LYSM"/>
    <property type="match status" value="7"/>
</dbReference>
<dbReference type="SMART" id="SM00047">
    <property type="entry name" value="LYZ2"/>
    <property type="match status" value="1"/>
</dbReference>
<dbReference type="EMBL" id="WKOD01000050">
    <property type="protein sequence ID" value="MSA69455.1"/>
    <property type="molecule type" value="Genomic_DNA"/>
</dbReference>
<feature type="compositionally biased region" description="Low complexity" evidence="5">
    <location>
        <begin position="94"/>
        <end position="125"/>
    </location>
</feature>
<keyword evidence="2" id="KW-0929">Antimicrobial</keyword>
<feature type="compositionally biased region" description="Low complexity" evidence="5">
    <location>
        <begin position="534"/>
        <end position="547"/>
    </location>
</feature>
<feature type="compositionally biased region" description="Polar residues" evidence="5">
    <location>
        <begin position="604"/>
        <end position="628"/>
    </location>
</feature>
<dbReference type="GO" id="GO:0042742">
    <property type="term" value="P:defense response to bacterium"/>
    <property type="evidence" value="ECO:0007669"/>
    <property type="project" value="UniProtKB-KW"/>
</dbReference>
<feature type="compositionally biased region" description="Low complexity" evidence="5">
    <location>
        <begin position="61"/>
        <end position="87"/>
    </location>
</feature>
<feature type="compositionally biased region" description="Polar residues" evidence="5">
    <location>
        <begin position="129"/>
        <end position="142"/>
    </location>
</feature>
<comment type="caution">
    <text evidence="6">The sequence shown here is derived from an EMBL/GenBank/DDBJ whole genome shotgun (WGS) entry which is preliminary data.</text>
</comment>
<dbReference type="Pfam" id="PF01476">
    <property type="entry name" value="LysM"/>
    <property type="match status" value="7"/>
</dbReference>
<accession>A0A6A8H2Y4</accession>
<dbReference type="InterPro" id="IPR018392">
    <property type="entry name" value="LysM"/>
</dbReference>
<comment type="similarity">
    <text evidence="1">Belongs to the glycosyl hydrolase 73 family.</text>
</comment>
<gene>
    <name evidence="6" type="ORF">GKC89_10290</name>
</gene>
<evidence type="ECO:0000256" key="5">
    <source>
        <dbReference type="SAM" id="MobiDB-lite"/>
    </source>
</evidence>
<evidence type="ECO:0000256" key="4">
    <source>
        <dbReference type="ARBA" id="ARBA00032108"/>
    </source>
</evidence>
<name>A0A6A8H2Y4_9LACO</name>
<dbReference type="SUPFAM" id="SSF54106">
    <property type="entry name" value="LysM domain"/>
    <property type="match status" value="7"/>
</dbReference>
<feature type="region of interest" description="Disordered" evidence="5">
    <location>
        <begin position="603"/>
        <end position="628"/>
    </location>
</feature>
<feature type="compositionally biased region" description="Low complexity" evidence="5">
    <location>
        <begin position="390"/>
        <end position="413"/>
    </location>
</feature>
<dbReference type="PRINTS" id="PR01002">
    <property type="entry name" value="FLGFLGJ"/>
</dbReference>
<reference evidence="6" key="1">
    <citation type="journal article" date="2019" name="Nat. Med.">
        <title>A library of human gut bacterial isolates paired with longitudinal multiomics data enables mechanistic microbiome research.</title>
        <authorList>
            <person name="Poyet M."/>
            <person name="Groussin M."/>
            <person name="Gibbons S.M."/>
            <person name="Avila-Pacheco J."/>
            <person name="Jiang X."/>
            <person name="Kearney S.M."/>
            <person name="Perrotta A.R."/>
            <person name="Berdy B."/>
            <person name="Zhao S."/>
            <person name="Lieberman T.D."/>
            <person name="Swanson P.K."/>
            <person name="Smith M."/>
            <person name="Roesemann S."/>
            <person name="Alexander J.E."/>
            <person name="Rich S.A."/>
            <person name="Livny J."/>
            <person name="Vlamakis H."/>
            <person name="Clish C."/>
            <person name="Bullock K."/>
            <person name="Deik A."/>
            <person name="Scott J."/>
            <person name="Pierce K.A."/>
            <person name="Xavier R.J."/>
            <person name="Alm E.J."/>
        </authorList>
    </citation>
    <scope>NUCLEOTIDE SEQUENCE</scope>
    <source>
        <strain evidence="6">BIOML-A18</strain>
    </source>
</reference>
<evidence type="ECO:0000256" key="1">
    <source>
        <dbReference type="ARBA" id="ARBA00010266"/>
    </source>
</evidence>
<evidence type="ECO:0000256" key="2">
    <source>
        <dbReference type="ARBA" id="ARBA00022529"/>
    </source>
</evidence>
<feature type="region of interest" description="Disordered" evidence="5">
    <location>
        <begin position="531"/>
        <end position="554"/>
    </location>
</feature>
<dbReference type="Gene3D" id="1.10.530.10">
    <property type="match status" value="1"/>
</dbReference>
<proteinExistence type="inferred from homology"/>
<protein>
    <recommendedName>
        <fullName evidence="4">Peptidoglycan hydrolase</fullName>
    </recommendedName>
</protein>
<dbReference type="InterPro" id="IPR002901">
    <property type="entry name" value="MGlyc_endo_b_GlcNAc-like_dom"/>
</dbReference>
<dbReference type="CDD" id="cd00118">
    <property type="entry name" value="LysM"/>
    <property type="match status" value="7"/>
</dbReference>
<sequence length="800" mass="86737">MKKRKERIEREKQVQVLQNIRSVKKATTYIGTTVLMGTAGFALSSRAKVSADTVQVDNNVQTNGNQQASNQSSSDETKESASSSSESQNNTVGQTQRAEQQAQQTTQQPAAQNQQTQQQSIQTDQTKQDPQTETQADVGTQQAVADVPMVRAVQANTNYSGNVQSFLNNVAPAARQVASARGLYASLMIAQAALESGWGGSYLSTAAYNLFGVKWNGSGAYINLSTQEYYGGAYHTVMARFQRYSSYTESLNAYADLICSHFPRSTKAQASSYAVAAQNLRNGVYGTYATDPSYASKLISVIERYNLTQYDTGTVMKPVSNNTNSNNNNSNNNSNASVATNGTYTAVAGDSLWGIAQKFGMTLDELKKANGLTSNNLYVGQTLKVRKSAQQNTNNETNQNQNSNVNNNDRPQQTVTSAETYTVKSGDSLWGIATKHGCSVNDLKSWNHLSSNLIHVGQKLVIGQKKSTVQQQQGKKEPQQTTSNETYTVKSGDSLWKIATNHNMSVSQLKNLNKLSNDMIFVGQKLVVSEKKQSAPSQNQNKPSQSQVTKPSTYTVKSGDSVWKIAHECGMSMNELVSLNGIKNNLIFPGQVLKVKAGAKAENVSKSETSGSKNQNAASNGSSSTYTVKSGDSVWKISHEHGMSMDELKSLNGLKDNLIIPGQVLKIKGTSSNTKQKIKTSSKETAEAGATYVVKAGDSLWAVANRQGLTVAELKRINGLSSDTIYVGQRLKVTQKSSVNAKTYAKTTNVSDKSRKKYTVKAGDSLWRIAADNKTTVNNLKAVNHLASDTIYVGQTLYLN</sequence>
<feature type="region of interest" description="Disordered" evidence="5">
    <location>
        <begin position="58"/>
        <end position="142"/>
    </location>
</feature>
<dbReference type="GO" id="GO:0004040">
    <property type="term" value="F:amidase activity"/>
    <property type="evidence" value="ECO:0007669"/>
    <property type="project" value="InterPro"/>
</dbReference>
<feature type="compositionally biased region" description="Low complexity" evidence="5">
    <location>
        <begin position="319"/>
        <end position="337"/>
    </location>
</feature>
<dbReference type="PANTHER" id="PTHR33734">
    <property type="entry name" value="LYSM DOMAIN-CONTAINING GPI-ANCHORED PROTEIN 2"/>
    <property type="match status" value="1"/>
</dbReference>
<dbReference type="RefSeq" id="WP_154237277.1">
    <property type="nucleotide sequence ID" value="NZ_WKNS01000042.1"/>
</dbReference>
<evidence type="ECO:0000256" key="3">
    <source>
        <dbReference type="ARBA" id="ARBA00022638"/>
    </source>
</evidence>
<feature type="region of interest" description="Disordered" evidence="5">
    <location>
        <begin position="316"/>
        <end position="337"/>
    </location>
</feature>
<evidence type="ECO:0000313" key="6">
    <source>
        <dbReference type="EMBL" id="MSA69455.1"/>
    </source>
</evidence>
<keyword evidence="3" id="KW-0081">Bacteriolytic enzyme</keyword>
<organism evidence="6">
    <name type="scientific">Ligilactobacillus ruminis</name>
    <dbReference type="NCBI Taxonomy" id="1623"/>
    <lineage>
        <taxon>Bacteria</taxon>
        <taxon>Bacillati</taxon>
        <taxon>Bacillota</taxon>
        <taxon>Bacilli</taxon>
        <taxon>Lactobacillales</taxon>
        <taxon>Lactobacillaceae</taxon>
        <taxon>Ligilactobacillus</taxon>
    </lineage>
</organism>